<sequence length="698" mass="76985">MGFGFEKAEFFALFFETFFFGVFFTLCISTFIVLIRCPKDRRRNGFLQLVAGAMLVIAACHLIIAFICALRAYTDDPKGPVSYYSDAATSLDIAKGVLYALQTILGDLILLWRCYVVYDQRPISIVIPIVLLLGCFGKSSLFVSIPMQVVTPSLSHADPDFYVLLPPEDGGEPVHADKTLAGRRLRRVDPAIAWRIYRMARTAPYIQLVLLGLIESGALYTSTVLAFLCAFLARSPAYMIPLDMLPPVMGVCFCLIIDGQDMMGWPEDAIRWCLNFRAERPEAYKEQLRCKAQSTVSLDNTPSVGLIGPNQVALVAPTAEHPDATVHDEYPPLPCRHDSRQPAATSSHQSLSAKPVGNNTSTSLLARRQLASTFTLAAQNHGPADPSPSADPLAEYPAIHDDHSLAALDHIDTDQVDTWDKMPGPKLIARIFDSAKPPSTHPTMAAVLKTVIAEITCTPQVKVASPIGTYVTMADMRPSNTPNAFLIFNLPAEAVTQLLAKRVWSTSAITFQALPVNPGLPQYLFTLGGFNDGDEDEVISCICEHWTSEAANEFFAELIELFEETDYPIELEHIDKFRDSLRLEIVCTRIEHDVNLPCYNVYANPNVLPSDNQWYLIRNHFKAIEYKTHKGGIGSLTTHRPCSLCHSISHPRGMCPFPRFPGWQGPALYSTNAGRGRGNGHGGNMSRGAPRGGRRGGW</sequence>
<dbReference type="STRING" id="135208.A0A4Z0A7T0"/>
<evidence type="ECO:0000313" key="4">
    <source>
        <dbReference type="Proteomes" id="UP000298061"/>
    </source>
</evidence>
<dbReference type="EMBL" id="SFCI01000100">
    <property type="protein sequence ID" value="TFY82530.1"/>
    <property type="molecule type" value="Genomic_DNA"/>
</dbReference>
<organism evidence="3 4">
    <name type="scientific">Hericium alpestre</name>
    <dbReference type="NCBI Taxonomy" id="135208"/>
    <lineage>
        <taxon>Eukaryota</taxon>
        <taxon>Fungi</taxon>
        <taxon>Dikarya</taxon>
        <taxon>Basidiomycota</taxon>
        <taxon>Agaricomycotina</taxon>
        <taxon>Agaricomycetes</taxon>
        <taxon>Russulales</taxon>
        <taxon>Hericiaceae</taxon>
        <taxon>Hericium</taxon>
    </lineage>
</organism>
<proteinExistence type="predicted"/>
<dbReference type="AlphaFoldDB" id="A0A4Z0A7T0"/>
<feature type="region of interest" description="Disordered" evidence="1">
    <location>
        <begin position="323"/>
        <end position="359"/>
    </location>
</feature>
<keyword evidence="4" id="KW-1185">Reference proteome</keyword>
<name>A0A4Z0A7T0_9AGAM</name>
<protein>
    <submittedName>
        <fullName evidence="3">Uncharacterized protein</fullName>
    </submittedName>
</protein>
<keyword evidence="2" id="KW-1133">Transmembrane helix</keyword>
<keyword evidence="2" id="KW-0472">Membrane</keyword>
<feature type="region of interest" description="Disordered" evidence="1">
    <location>
        <begin position="673"/>
        <end position="698"/>
    </location>
</feature>
<reference evidence="3 4" key="1">
    <citation type="submission" date="2019-02" db="EMBL/GenBank/DDBJ databases">
        <title>Genome sequencing of the rare red list fungi Hericium alpestre (H. flagellum).</title>
        <authorList>
            <person name="Buettner E."/>
            <person name="Kellner H."/>
        </authorList>
    </citation>
    <scope>NUCLEOTIDE SEQUENCE [LARGE SCALE GENOMIC DNA]</scope>
    <source>
        <strain evidence="3 4">DSM 108284</strain>
    </source>
</reference>
<feature type="transmembrane region" description="Helical" evidence="2">
    <location>
        <begin position="205"/>
        <end position="233"/>
    </location>
</feature>
<evidence type="ECO:0000256" key="1">
    <source>
        <dbReference type="SAM" id="MobiDB-lite"/>
    </source>
</evidence>
<feature type="transmembrane region" description="Helical" evidence="2">
    <location>
        <begin position="124"/>
        <end position="145"/>
    </location>
</feature>
<feature type="transmembrane region" description="Helical" evidence="2">
    <location>
        <begin position="12"/>
        <end position="34"/>
    </location>
</feature>
<feature type="compositionally biased region" description="Polar residues" evidence="1">
    <location>
        <begin position="342"/>
        <end position="359"/>
    </location>
</feature>
<dbReference type="Proteomes" id="UP000298061">
    <property type="component" value="Unassembled WGS sequence"/>
</dbReference>
<evidence type="ECO:0000256" key="2">
    <source>
        <dbReference type="SAM" id="Phobius"/>
    </source>
</evidence>
<feature type="compositionally biased region" description="Basic and acidic residues" evidence="1">
    <location>
        <begin position="323"/>
        <end position="340"/>
    </location>
</feature>
<evidence type="ECO:0000313" key="3">
    <source>
        <dbReference type="EMBL" id="TFY82530.1"/>
    </source>
</evidence>
<accession>A0A4Z0A7T0</accession>
<feature type="transmembrane region" description="Helical" evidence="2">
    <location>
        <begin position="46"/>
        <end position="73"/>
    </location>
</feature>
<dbReference type="OrthoDB" id="3230575at2759"/>
<comment type="caution">
    <text evidence="3">The sequence shown here is derived from an EMBL/GenBank/DDBJ whole genome shotgun (WGS) entry which is preliminary data.</text>
</comment>
<feature type="compositionally biased region" description="Gly residues" evidence="1">
    <location>
        <begin position="675"/>
        <end position="685"/>
    </location>
</feature>
<keyword evidence="2" id="KW-0812">Transmembrane</keyword>
<gene>
    <name evidence="3" type="ORF">EWM64_g1480</name>
</gene>